<sequence>MGKVDKVDAEEMGKDTWPSRKSWVRRIFIGPAVGQYGGRGLQYRIADEFASAHAGELGDPLFTWINLIVDNRGGTTKMNAASNFPAKVYSMNPVSMFERLRVLYFSE</sequence>
<organism evidence="1 2">
    <name type="scientific">Endocarpon pusillum</name>
    <dbReference type="NCBI Taxonomy" id="364733"/>
    <lineage>
        <taxon>Eukaryota</taxon>
        <taxon>Fungi</taxon>
        <taxon>Dikarya</taxon>
        <taxon>Ascomycota</taxon>
        <taxon>Pezizomycotina</taxon>
        <taxon>Eurotiomycetes</taxon>
        <taxon>Chaetothyriomycetidae</taxon>
        <taxon>Verrucariales</taxon>
        <taxon>Verrucariaceae</taxon>
        <taxon>Endocarpon</taxon>
    </lineage>
</organism>
<reference evidence="1" key="1">
    <citation type="submission" date="2020-02" db="EMBL/GenBank/DDBJ databases">
        <authorList>
            <person name="Palmer J.M."/>
        </authorList>
    </citation>
    <scope>NUCLEOTIDE SEQUENCE</scope>
    <source>
        <strain evidence="1">EPUS1.4</strain>
        <tissue evidence="1">Thallus</tissue>
    </source>
</reference>
<dbReference type="AlphaFoldDB" id="A0A8H7E8Q6"/>
<dbReference type="EMBL" id="JAACFV010000024">
    <property type="protein sequence ID" value="KAF7510971.1"/>
    <property type="molecule type" value="Genomic_DNA"/>
</dbReference>
<dbReference type="Proteomes" id="UP000606974">
    <property type="component" value="Unassembled WGS sequence"/>
</dbReference>
<protein>
    <submittedName>
        <fullName evidence="1">Uncharacterized protein</fullName>
    </submittedName>
</protein>
<gene>
    <name evidence="1" type="ORF">GJ744_005517</name>
</gene>
<evidence type="ECO:0000313" key="1">
    <source>
        <dbReference type="EMBL" id="KAF7510971.1"/>
    </source>
</evidence>
<comment type="caution">
    <text evidence="1">The sequence shown here is derived from an EMBL/GenBank/DDBJ whole genome shotgun (WGS) entry which is preliminary data.</text>
</comment>
<name>A0A8H7E8Q6_9EURO</name>
<keyword evidence="2" id="KW-1185">Reference proteome</keyword>
<evidence type="ECO:0000313" key="2">
    <source>
        <dbReference type="Proteomes" id="UP000606974"/>
    </source>
</evidence>
<proteinExistence type="predicted"/>
<accession>A0A8H7E8Q6</accession>